<keyword evidence="1" id="KW-0812">Transmembrane</keyword>
<sequence length="130" mass="15151">MMPGFFSALVAALITVPMIGYLAVFIISKQITGNHRRSVNLAIDFSTFLLVLSVHFLIITIWEKSLLWLILIILFGLAAIFVWIHWKFKEEIMLPKVFKGFWRFNFLLFFSAYIVLVLYGLVKRLTFLFA</sequence>
<keyword evidence="1" id="KW-1133">Transmembrane helix</keyword>
<feature type="transmembrane region" description="Helical" evidence="1">
    <location>
        <begin position="104"/>
        <end position="122"/>
    </location>
</feature>
<feature type="transmembrane region" description="Helical" evidence="1">
    <location>
        <begin position="39"/>
        <end position="59"/>
    </location>
</feature>
<dbReference type="InterPro" id="IPR024515">
    <property type="entry name" value="DUF3397"/>
</dbReference>
<proteinExistence type="predicted"/>
<keyword evidence="3" id="KW-1185">Reference proteome</keyword>
<dbReference type="EMBL" id="BASE01000040">
    <property type="protein sequence ID" value="GAM13682.1"/>
    <property type="molecule type" value="Genomic_DNA"/>
</dbReference>
<feature type="transmembrane region" description="Helical" evidence="1">
    <location>
        <begin position="6"/>
        <end position="27"/>
    </location>
</feature>
<dbReference type="InterPro" id="IPR016945">
    <property type="entry name" value="UCP030092"/>
</dbReference>
<evidence type="ECO:0000313" key="3">
    <source>
        <dbReference type="Proteomes" id="UP000031014"/>
    </source>
</evidence>
<dbReference type="Pfam" id="PF11877">
    <property type="entry name" value="DUF3397"/>
    <property type="match status" value="1"/>
</dbReference>
<accession>A0A0A8X3S1</accession>
<name>A0A0A8X3S1_MESS1</name>
<keyword evidence="1" id="KW-0472">Membrane</keyword>
<gene>
    <name evidence="2" type="ORF">SAMD00020551_1828</name>
</gene>
<protein>
    <submittedName>
        <fullName evidence="2">Lmo2045 protein</fullName>
    </submittedName>
</protein>
<dbReference type="Proteomes" id="UP000031014">
    <property type="component" value="Unassembled WGS sequence"/>
</dbReference>
<organism evidence="2 3">
    <name type="scientific">Mesobacillus selenatarsenatis (strain DSM 18680 / JCM 14380 / FERM P-15431 / SF-1)</name>
    <dbReference type="NCBI Taxonomy" id="1321606"/>
    <lineage>
        <taxon>Bacteria</taxon>
        <taxon>Bacillati</taxon>
        <taxon>Bacillota</taxon>
        <taxon>Bacilli</taxon>
        <taxon>Bacillales</taxon>
        <taxon>Bacillaceae</taxon>
        <taxon>Mesobacillus</taxon>
    </lineage>
</organism>
<dbReference type="RefSeq" id="WP_369389619.1">
    <property type="nucleotide sequence ID" value="NZ_BASE01000040.1"/>
</dbReference>
<evidence type="ECO:0000256" key="1">
    <source>
        <dbReference type="SAM" id="Phobius"/>
    </source>
</evidence>
<feature type="transmembrane region" description="Helical" evidence="1">
    <location>
        <begin position="65"/>
        <end position="84"/>
    </location>
</feature>
<dbReference type="STRING" id="1321606.SAMD00020551_1828"/>
<evidence type="ECO:0000313" key="2">
    <source>
        <dbReference type="EMBL" id="GAM13682.1"/>
    </source>
</evidence>
<reference evidence="2 3" key="1">
    <citation type="submission" date="2013-06" db="EMBL/GenBank/DDBJ databases">
        <title>Whole genome shotgun sequence of Bacillus selenatarsenatis SF-1.</title>
        <authorList>
            <person name="Kuroda M."/>
            <person name="Sei K."/>
            <person name="Yamashita M."/>
            <person name="Ike M."/>
        </authorList>
    </citation>
    <scope>NUCLEOTIDE SEQUENCE [LARGE SCALE GENOMIC DNA]</scope>
    <source>
        <strain evidence="2 3">SF-1</strain>
    </source>
</reference>
<comment type="caution">
    <text evidence="2">The sequence shown here is derived from an EMBL/GenBank/DDBJ whole genome shotgun (WGS) entry which is preliminary data.</text>
</comment>
<dbReference type="AlphaFoldDB" id="A0A0A8X3S1"/>
<dbReference type="PIRSF" id="PIRSF030092">
    <property type="entry name" value="UCP030092"/>
    <property type="match status" value="1"/>
</dbReference>